<keyword evidence="7" id="KW-0408">Iron</keyword>
<comment type="catalytic activity">
    <reaction evidence="9">
        <text>(sulfur carrier)-H + L-cysteine = (sulfur carrier)-SH + L-alanine</text>
        <dbReference type="Rhea" id="RHEA:43892"/>
        <dbReference type="Rhea" id="RHEA-COMP:14737"/>
        <dbReference type="Rhea" id="RHEA-COMP:14739"/>
        <dbReference type="ChEBI" id="CHEBI:29917"/>
        <dbReference type="ChEBI" id="CHEBI:35235"/>
        <dbReference type="ChEBI" id="CHEBI:57972"/>
        <dbReference type="ChEBI" id="CHEBI:64428"/>
        <dbReference type="EC" id="2.8.1.7"/>
    </reaction>
</comment>
<evidence type="ECO:0000256" key="4">
    <source>
        <dbReference type="ARBA" id="ARBA00022679"/>
    </source>
</evidence>
<dbReference type="GO" id="GO:0051536">
    <property type="term" value="F:iron-sulfur cluster binding"/>
    <property type="evidence" value="ECO:0007669"/>
    <property type="project" value="UniProtKB-KW"/>
</dbReference>
<dbReference type="InterPro" id="IPR000192">
    <property type="entry name" value="Aminotrans_V_dom"/>
</dbReference>
<comment type="cofactor">
    <cofactor evidence="1 10">
        <name>pyridoxal 5'-phosphate</name>
        <dbReference type="ChEBI" id="CHEBI:597326"/>
    </cofactor>
</comment>
<dbReference type="PIRSF" id="PIRSF005572">
    <property type="entry name" value="NifS"/>
    <property type="match status" value="1"/>
</dbReference>
<evidence type="ECO:0000256" key="7">
    <source>
        <dbReference type="ARBA" id="ARBA00023004"/>
    </source>
</evidence>
<accession>A0A396ABY3</accession>
<dbReference type="InterPro" id="IPR016454">
    <property type="entry name" value="Cysteine_dSase"/>
</dbReference>
<dbReference type="InterPro" id="IPR020578">
    <property type="entry name" value="Aminotrans_V_PyrdxlP_BS"/>
</dbReference>
<dbReference type="AlphaFoldDB" id="A0A396ABY3"/>
<sequence length="367" mass="39738">MVYADNAATTKLDIEAFAAMKPFLLDAFSNPSQPYSFSRTSKKAIKEARETIAMCIGADPEEIFITSGGTESDNWAIKIASCGGHVITSAIEHHAILNSCIALERCGGKVSYLGVDSRGVVDVTALESKIDTSTRLISVMFANNEIGTIQPISQLAEIAHKHNCLFHTDAVQAVGHVKIDVHELGVDLLSASAHKFNGPKGIGFLYIKKGTNIFPFVDGGGQESGYRAGTENVASIVAMAIALKNNCEHINEHMNKVYALENRLMSGLYDMKLDFIRNGADMRIPGNVNLSFRDFEGESLLHRLDLMGICISTGSACDGVNTQISHVIHAIGVPDDYAKGTIRISFGKDNSNDDVDEILNAMRKIML</sequence>
<dbReference type="SUPFAM" id="SSF53383">
    <property type="entry name" value="PLP-dependent transferases"/>
    <property type="match status" value="1"/>
</dbReference>
<comment type="caution">
    <text evidence="12">The sequence shown here is derived from an EMBL/GenBank/DDBJ whole genome shotgun (WGS) entry which is preliminary data.</text>
</comment>
<evidence type="ECO:0000313" key="13">
    <source>
        <dbReference type="Proteomes" id="UP000266391"/>
    </source>
</evidence>
<comment type="similarity">
    <text evidence="2">Belongs to the class-V pyridoxal-phosphate-dependent aminotransferase family. NifS/IscS subfamily.</text>
</comment>
<evidence type="ECO:0000256" key="6">
    <source>
        <dbReference type="ARBA" id="ARBA00022898"/>
    </source>
</evidence>
<dbReference type="GO" id="GO:0046872">
    <property type="term" value="F:metal ion binding"/>
    <property type="evidence" value="ECO:0007669"/>
    <property type="project" value="UniProtKB-KW"/>
</dbReference>
<dbReference type="RefSeq" id="WP_118093060.1">
    <property type="nucleotide sequence ID" value="NZ_QSIQ01000013.1"/>
</dbReference>
<dbReference type="Gene3D" id="3.90.1150.10">
    <property type="entry name" value="Aspartate Aminotransferase, domain 1"/>
    <property type="match status" value="1"/>
</dbReference>
<organism evidence="12 13">
    <name type="scientific">Roseburia inulinivorans</name>
    <dbReference type="NCBI Taxonomy" id="360807"/>
    <lineage>
        <taxon>Bacteria</taxon>
        <taxon>Bacillati</taxon>
        <taxon>Bacillota</taxon>
        <taxon>Clostridia</taxon>
        <taxon>Lachnospirales</taxon>
        <taxon>Lachnospiraceae</taxon>
        <taxon>Roseburia</taxon>
    </lineage>
</organism>
<name>A0A396ABY3_9FIRM</name>
<dbReference type="InterPro" id="IPR015424">
    <property type="entry name" value="PyrdxlP-dep_Trfase"/>
</dbReference>
<evidence type="ECO:0000256" key="10">
    <source>
        <dbReference type="RuleBase" id="RU004504"/>
    </source>
</evidence>
<keyword evidence="8" id="KW-0411">Iron-sulfur</keyword>
<proteinExistence type="inferred from homology"/>
<dbReference type="FunFam" id="3.40.640.10:FF:000084">
    <property type="entry name" value="IscS-like cysteine desulfurase"/>
    <property type="match status" value="1"/>
</dbReference>
<dbReference type="EC" id="2.8.1.7" evidence="3"/>
<protein>
    <recommendedName>
        <fullName evidence="3">cysteine desulfurase</fullName>
        <ecNumber evidence="3">2.8.1.7</ecNumber>
    </recommendedName>
</protein>
<gene>
    <name evidence="12" type="ORF">DW813_09710</name>
</gene>
<dbReference type="InterPro" id="IPR015421">
    <property type="entry name" value="PyrdxlP-dep_Trfase_major"/>
</dbReference>
<evidence type="ECO:0000256" key="1">
    <source>
        <dbReference type="ARBA" id="ARBA00001933"/>
    </source>
</evidence>
<dbReference type="InterPro" id="IPR015422">
    <property type="entry name" value="PyrdxlP-dep_Trfase_small"/>
</dbReference>
<dbReference type="GO" id="GO:0031071">
    <property type="term" value="F:cysteine desulfurase activity"/>
    <property type="evidence" value="ECO:0007669"/>
    <property type="project" value="UniProtKB-EC"/>
</dbReference>
<evidence type="ECO:0000256" key="2">
    <source>
        <dbReference type="ARBA" id="ARBA00006490"/>
    </source>
</evidence>
<evidence type="ECO:0000313" key="12">
    <source>
        <dbReference type="EMBL" id="RHD03189.1"/>
    </source>
</evidence>
<evidence type="ECO:0000256" key="8">
    <source>
        <dbReference type="ARBA" id="ARBA00023014"/>
    </source>
</evidence>
<evidence type="ECO:0000256" key="3">
    <source>
        <dbReference type="ARBA" id="ARBA00012239"/>
    </source>
</evidence>
<keyword evidence="4" id="KW-0808">Transferase</keyword>
<dbReference type="Pfam" id="PF00266">
    <property type="entry name" value="Aminotran_5"/>
    <property type="match status" value="1"/>
</dbReference>
<dbReference type="EMBL" id="QSIQ01000013">
    <property type="protein sequence ID" value="RHD03189.1"/>
    <property type="molecule type" value="Genomic_DNA"/>
</dbReference>
<dbReference type="PANTHER" id="PTHR11601:SF34">
    <property type="entry name" value="CYSTEINE DESULFURASE"/>
    <property type="match status" value="1"/>
</dbReference>
<feature type="domain" description="Aminotransferase class V" evidence="11">
    <location>
        <begin position="2"/>
        <end position="357"/>
    </location>
</feature>
<dbReference type="PANTHER" id="PTHR11601">
    <property type="entry name" value="CYSTEINE DESULFURYLASE FAMILY MEMBER"/>
    <property type="match status" value="1"/>
</dbReference>
<evidence type="ECO:0000256" key="9">
    <source>
        <dbReference type="ARBA" id="ARBA00050776"/>
    </source>
</evidence>
<keyword evidence="5" id="KW-0479">Metal-binding</keyword>
<evidence type="ECO:0000259" key="11">
    <source>
        <dbReference type="Pfam" id="PF00266"/>
    </source>
</evidence>
<reference evidence="12 13" key="1">
    <citation type="submission" date="2018-08" db="EMBL/GenBank/DDBJ databases">
        <title>A genome reference for cultivated species of the human gut microbiota.</title>
        <authorList>
            <person name="Zou Y."/>
            <person name="Xue W."/>
            <person name="Luo G."/>
        </authorList>
    </citation>
    <scope>NUCLEOTIDE SEQUENCE [LARGE SCALE GENOMIC DNA]</scope>
    <source>
        <strain evidence="12 13">AM32-8LB</strain>
    </source>
</reference>
<dbReference type="PROSITE" id="PS00595">
    <property type="entry name" value="AA_TRANSFER_CLASS_5"/>
    <property type="match status" value="1"/>
</dbReference>
<evidence type="ECO:0000256" key="5">
    <source>
        <dbReference type="ARBA" id="ARBA00022723"/>
    </source>
</evidence>
<dbReference type="Proteomes" id="UP000266391">
    <property type="component" value="Unassembled WGS sequence"/>
</dbReference>
<dbReference type="Gene3D" id="3.40.640.10">
    <property type="entry name" value="Type I PLP-dependent aspartate aminotransferase-like (Major domain)"/>
    <property type="match status" value="1"/>
</dbReference>
<keyword evidence="6" id="KW-0663">Pyridoxal phosphate</keyword>